<dbReference type="Gene3D" id="3.40.1190.20">
    <property type="match status" value="1"/>
</dbReference>
<protein>
    <submittedName>
        <fullName evidence="5">Sugar kinase</fullName>
    </submittedName>
</protein>
<keyword evidence="2" id="KW-0808">Transferase</keyword>
<dbReference type="Proteomes" id="UP000371041">
    <property type="component" value="Chromosome"/>
</dbReference>
<name>A0A5Q3QBQ6_9PSEU</name>
<evidence type="ECO:0000313" key="6">
    <source>
        <dbReference type="Proteomes" id="UP000371041"/>
    </source>
</evidence>
<dbReference type="InterPro" id="IPR052700">
    <property type="entry name" value="Carb_kinase_PfkB-like"/>
</dbReference>
<feature type="domain" description="Carbohydrate kinase PfkB" evidence="4">
    <location>
        <begin position="23"/>
        <end position="282"/>
    </location>
</feature>
<dbReference type="AlphaFoldDB" id="A0A5Q3QBQ6"/>
<dbReference type="InterPro" id="IPR029056">
    <property type="entry name" value="Ribokinase-like"/>
</dbReference>
<proteinExistence type="inferred from homology"/>
<dbReference type="Pfam" id="PF00294">
    <property type="entry name" value="PfkB"/>
    <property type="match status" value="1"/>
</dbReference>
<sequence>MLGVLGDLVEDIVVWLAEDVRTATDTEVSIHRTRGGSAANVAAFAAKHCPTRFLGCVGTDAAGEALVAELTGSGVDVRVQREGTTGCVVVFVDEHGERTMFPDRGASVLLRTVEPSWFEGLHHLHVPAYCFAAEPLSTASVRAIEHMREHGGTASVDASSTGMLRGYGRDRFLDLMGELRPRVLFANRTEAEFLGLGPEHQLDATVVVKDGPDPTAILRPSEPPEWVDVPVAPHVRDATGAGDAFAAGFLADILVGSDLRKACEAGHTAAASVLDHPGASPPGPV</sequence>
<dbReference type="RefSeq" id="WP_154077246.1">
    <property type="nucleotide sequence ID" value="NZ_CP045929.1"/>
</dbReference>
<accession>A0A5Q3QBQ6</accession>
<organism evidence="5 6">
    <name type="scientific">Allosaccharopolyspora coralli</name>
    <dbReference type="NCBI Taxonomy" id="2665642"/>
    <lineage>
        <taxon>Bacteria</taxon>
        <taxon>Bacillati</taxon>
        <taxon>Actinomycetota</taxon>
        <taxon>Actinomycetes</taxon>
        <taxon>Pseudonocardiales</taxon>
        <taxon>Pseudonocardiaceae</taxon>
        <taxon>Allosaccharopolyspora</taxon>
    </lineage>
</organism>
<evidence type="ECO:0000256" key="3">
    <source>
        <dbReference type="ARBA" id="ARBA00022777"/>
    </source>
</evidence>
<evidence type="ECO:0000313" key="5">
    <source>
        <dbReference type="EMBL" id="QGK70664.1"/>
    </source>
</evidence>
<comment type="similarity">
    <text evidence="1">Belongs to the carbohydrate kinase PfkB family.</text>
</comment>
<keyword evidence="6" id="KW-1185">Reference proteome</keyword>
<dbReference type="PANTHER" id="PTHR43320:SF3">
    <property type="entry name" value="CARBOHYDRATE KINASE PFKB DOMAIN-CONTAINING PROTEIN"/>
    <property type="match status" value="1"/>
</dbReference>
<reference evidence="6" key="1">
    <citation type="submission" date="2019-11" db="EMBL/GenBank/DDBJ databases">
        <title>The complete genome sequence of Saccharopolyspora sp. E2A.</title>
        <authorList>
            <person name="Zhang G."/>
        </authorList>
    </citation>
    <scope>NUCLEOTIDE SEQUENCE [LARGE SCALE GENOMIC DNA]</scope>
    <source>
        <strain evidence="6">E2A</strain>
    </source>
</reference>
<evidence type="ECO:0000256" key="1">
    <source>
        <dbReference type="ARBA" id="ARBA00010688"/>
    </source>
</evidence>
<gene>
    <name evidence="5" type="ORF">GIY23_15110</name>
</gene>
<evidence type="ECO:0000259" key="4">
    <source>
        <dbReference type="Pfam" id="PF00294"/>
    </source>
</evidence>
<dbReference type="GO" id="GO:0016301">
    <property type="term" value="F:kinase activity"/>
    <property type="evidence" value="ECO:0007669"/>
    <property type="project" value="UniProtKB-KW"/>
</dbReference>
<dbReference type="InterPro" id="IPR011611">
    <property type="entry name" value="PfkB_dom"/>
</dbReference>
<dbReference type="PANTHER" id="PTHR43320">
    <property type="entry name" value="SUGAR KINASE"/>
    <property type="match status" value="1"/>
</dbReference>
<dbReference type="EMBL" id="CP045929">
    <property type="protein sequence ID" value="QGK70664.1"/>
    <property type="molecule type" value="Genomic_DNA"/>
</dbReference>
<evidence type="ECO:0000256" key="2">
    <source>
        <dbReference type="ARBA" id="ARBA00022679"/>
    </source>
</evidence>
<keyword evidence="3 5" id="KW-0418">Kinase</keyword>
<dbReference type="KEGG" id="sace:GIY23_15110"/>
<dbReference type="SUPFAM" id="SSF53613">
    <property type="entry name" value="Ribokinase-like"/>
    <property type="match status" value="1"/>
</dbReference>